<dbReference type="EMBL" id="HACG01048959">
    <property type="protein sequence ID" value="CEK95824.1"/>
    <property type="molecule type" value="Transcribed_RNA"/>
</dbReference>
<proteinExistence type="predicted"/>
<evidence type="ECO:0000313" key="1">
    <source>
        <dbReference type="EMBL" id="CEK95824.1"/>
    </source>
</evidence>
<gene>
    <name evidence="1" type="primary">ORF208876</name>
</gene>
<organism evidence="1">
    <name type="scientific">Arion vulgaris</name>
    <dbReference type="NCBI Taxonomy" id="1028688"/>
    <lineage>
        <taxon>Eukaryota</taxon>
        <taxon>Metazoa</taxon>
        <taxon>Spiralia</taxon>
        <taxon>Lophotrochozoa</taxon>
        <taxon>Mollusca</taxon>
        <taxon>Gastropoda</taxon>
        <taxon>Heterobranchia</taxon>
        <taxon>Euthyneura</taxon>
        <taxon>Panpulmonata</taxon>
        <taxon>Eupulmonata</taxon>
        <taxon>Stylommatophora</taxon>
        <taxon>Helicina</taxon>
        <taxon>Arionoidea</taxon>
        <taxon>Arionidae</taxon>
        <taxon>Arion</taxon>
    </lineage>
</organism>
<feature type="non-terminal residue" evidence="1">
    <location>
        <position position="1"/>
    </location>
</feature>
<reference evidence="1" key="1">
    <citation type="submission" date="2014-12" db="EMBL/GenBank/DDBJ databases">
        <title>Insight into the proteome of Arion vulgaris.</title>
        <authorList>
            <person name="Aradska J."/>
            <person name="Bulat T."/>
            <person name="Smidak R."/>
            <person name="Sarate P."/>
            <person name="Gangsoo J."/>
            <person name="Sialana F."/>
            <person name="Bilban M."/>
            <person name="Lubec G."/>
        </authorList>
    </citation>
    <scope>NUCLEOTIDE SEQUENCE</scope>
    <source>
        <tissue evidence="1">Skin</tissue>
    </source>
</reference>
<dbReference type="AlphaFoldDB" id="A0A0B7BRC8"/>
<sequence>RIDDIGSLIMTIICMSGKGYYEQMGVVGGVLDKLYVVQVKIVPNDDIQIGLSDQFQLLLLLARTY</sequence>
<accession>A0A0B7BRC8</accession>
<name>A0A0B7BRC8_9EUPU</name>
<protein>
    <submittedName>
        <fullName evidence="1">Uncharacterized protein</fullName>
    </submittedName>
</protein>